<comment type="caution">
    <text evidence="1">The sequence shown here is derived from an EMBL/GenBank/DDBJ whole genome shotgun (WGS) entry which is preliminary data.</text>
</comment>
<protein>
    <submittedName>
        <fullName evidence="1">Uncharacterized protein</fullName>
    </submittedName>
</protein>
<gene>
    <name evidence="1" type="ORF">HMPREF1705_04626</name>
</gene>
<dbReference type="eggNOG" id="COG1683">
    <property type="taxonomic scope" value="Bacteria"/>
</dbReference>
<dbReference type="AlphaFoldDB" id="A0A0T5XAE6"/>
<keyword evidence="2" id="KW-1185">Reference proteome</keyword>
<dbReference type="EMBL" id="ACJX03000001">
    <property type="protein sequence ID" value="KRT35352.1"/>
    <property type="molecule type" value="Genomic_DNA"/>
</dbReference>
<proteinExistence type="predicted"/>
<dbReference type="Proteomes" id="UP000005273">
    <property type="component" value="Unassembled WGS sequence"/>
</dbReference>
<dbReference type="InterPro" id="IPR007553">
    <property type="entry name" value="2-thiour_desulf"/>
</dbReference>
<dbReference type="Pfam" id="PF04463">
    <property type="entry name" value="2-thiour_desulf"/>
    <property type="match status" value="1"/>
</dbReference>
<name>A0A0T5XAE6_9BACT</name>
<evidence type="ECO:0000313" key="2">
    <source>
        <dbReference type="Proteomes" id="UP000005273"/>
    </source>
</evidence>
<sequence>MDRRIEGIKVKLLVSACLVGCRCRYDGKSYEDEILRVLVEKGLALSACPEVLGGFAIPRPRAEIVDGTGEDVLLRRARVINENGEDVTPQFVRGAFKFLDLAIKNNIKYAILKDKSPSCGVYNIYDGSFTGKLKQGRGVSSALLRKWGIIIYSNGQIK</sequence>
<reference evidence="2" key="1">
    <citation type="submission" date="2012-09" db="EMBL/GenBank/DDBJ databases">
        <authorList>
            <person name="Weinstock G."/>
            <person name="Sodergren E."/>
            <person name="Clifton S."/>
            <person name="Fulton L."/>
            <person name="Fulton B."/>
            <person name="Courtney L."/>
            <person name="Fronick C."/>
            <person name="Harrison M."/>
            <person name="Strong C."/>
            <person name="Farmer C."/>
            <person name="Delehaunty K."/>
            <person name="Markovic C."/>
            <person name="Hall O."/>
            <person name="Minx P."/>
            <person name="Tomlinson C."/>
            <person name="Mitreva M."/>
            <person name="Nelson J."/>
            <person name="Hou S."/>
            <person name="Wollam A."/>
            <person name="Pepin K.H."/>
            <person name="Johnson M."/>
            <person name="Bhonagiri V."/>
            <person name="Nash W.E."/>
            <person name="Suruliraj S."/>
            <person name="Warren W."/>
            <person name="Chinwalla A."/>
            <person name="Mardis E.R."/>
            <person name="Wilson R.K."/>
        </authorList>
    </citation>
    <scope>NUCLEOTIDE SEQUENCE [LARGE SCALE GENOMIC DNA]</scope>
    <source>
        <strain evidence="2">OS1</strain>
    </source>
</reference>
<dbReference type="PANTHER" id="PTHR30087">
    <property type="entry name" value="INNER MEMBRANE PROTEIN"/>
    <property type="match status" value="1"/>
</dbReference>
<dbReference type="STRING" id="592015.HMPREF1705_04626"/>
<dbReference type="PANTHER" id="PTHR30087:SF1">
    <property type="entry name" value="HYPOTHETICAL CYTOSOLIC PROTEIN"/>
    <property type="match status" value="1"/>
</dbReference>
<accession>A0A0T5XAE6</accession>
<organism evidence="1 2">
    <name type="scientific">Acetomicrobium hydrogeniformans ATCC BAA-1850</name>
    <dbReference type="NCBI Taxonomy" id="592015"/>
    <lineage>
        <taxon>Bacteria</taxon>
        <taxon>Thermotogati</taxon>
        <taxon>Synergistota</taxon>
        <taxon>Synergistia</taxon>
        <taxon>Synergistales</taxon>
        <taxon>Acetomicrobiaceae</taxon>
        <taxon>Acetomicrobium</taxon>
    </lineage>
</organism>
<evidence type="ECO:0000313" key="1">
    <source>
        <dbReference type="EMBL" id="KRT35352.1"/>
    </source>
</evidence>